<comment type="caution">
    <text evidence="1">The sequence shown here is derived from an EMBL/GenBank/DDBJ whole genome shotgun (WGS) entry which is preliminary data.</text>
</comment>
<proteinExistence type="predicted"/>
<gene>
    <name evidence="1" type="ORF">S12H4_38319</name>
</gene>
<name>X1SE59_9ZZZZ</name>
<reference evidence="1" key="1">
    <citation type="journal article" date="2014" name="Front. Microbiol.">
        <title>High frequency of phylogenetically diverse reductive dehalogenase-homologous genes in deep subseafloor sedimentary metagenomes.</title>
        <authorList>
            <person name="Kawai M."/>
            <person name="Futagami T."/>
            <person name="Toyoda A."/>
            <person name="Takaki Y."/>
            <person name="Nishi S."/>
            <person name="Hori S."/>
            <person name="Arai W."/>
            <person name="Tsubouchi T."/>
            <person name="Morono Y."/>
            <person name="Uchiyama I."/>
            <person name="Ito T."/>
            <person name="Fujiyama A."/>
            <person name="Inagaki F."/>
            <person name="Takami H."/>
        </authorList>
    </citation>
    <scope>NUCLEOTIDE SEQUENCE</scope>
    <source>
        <strain evidence="1">Expedition CK06-06</strain>
    </source>
</reference>
<dbReference type="AlphaFoldDB" id="X1SE59"/>
<protein>
    <submittedName>
        <fullName evidence="1">Uncharacterized protein</fullName>
    </submittedName>
</protein>
<organism evidence="1">
    <name type="scientific">marine sediment metagenome</name>
    <dbReference type="NCBI Taxonomy" id="412755"/>
    <lineage>
        <taxon>unclassified sequences</taxon>
        <taxon>metagenomes</taxon>
        <taxon>ecological metagenomes</taxon>
    </lineage>
</organism>
<evidence type="ECO:0000313" key="1">
    <source>
        <dbReference type="EMBL" id="GAI91248.1"/>
    </source>
</evidence>
<dbReference type="EMBL" id="BARW01023055">
    <property type="protein sequence ID" value="GAI91248.1"/>
    <property type="molecule type" value="Genomic_DNA"/>
</dbReference>
<sequence>MQTSKTSMVSDMESTYESELLVDNKQINDYHFCSDRFVEDS</sequence>
<feature type="non-terminal residue" evidence="1">
    <location>
        <position position="41"/>
    </location>
</feature>
<accession>X1SE59</accession>